<dbReference type="Gene3D" id="3.40.1190.10">
    <property type="entry name" value="Mur-like, catalytic domain"/>
    <property type="match status" value="1"/>
</dbReference>
<reference evidence="9" key="1">
    <citation type="submission" date="2020-05" db="EMBL/GenBank/DDBJ databases">
        <authorList>
            <person name="Chiriac C."/>
            <person name="Salcher M."/>
            <person name="Ghai R."/>
            <person name="Kavagutti S V."/>
        </authorList>
    </citation>
    <scope>NUCLEOTIDE SEQUENCE</scope>
</reference>
<dbReference type="HAMAP" id="MF_00639">
    <property type="entry name" value="MurD"/>
    <property type="match status" value="1"/>
</dbReference>
<dbReference type="GO" id="GO:0008764">
    <property type="term" value="F:UDP-N-acetylmuramoylalanine-D-glutamate ligase activity"/>
    <property type="evidence" value="ECO:0007669"/>
    <property type="project" value="UniProtKB-EC"/>
</dbReference>
<dbReference type="NCBIfam" id="TIGR01087">
    <property type="entry name" value="murD"/>
    <property type="match status" value="1"/>
</dbReference>
<evidence type="ECO:0000259" key="7">
    <source>
        <dbReference type="Pfam" id="PF02875"/>
    </source>
</evidence>
<dbReference type="SUPFAM" id="SSF51984">
    <property type="entry name" value="MurCD N-terminal domain"/>
    <property type="match status" value="1"/>
</dbReference>
<dbReference type="Pfam" id="PF02875">
    <property type="entry name" value="Mur_ligase_C"/>
    <property type="match status" value="1"/>
</dbReference>
<dbReference type="GO" id="GO:0009252">
    <property type="term" value="P:peptidoglycan biosynthetic process"/>
    <property type="evidence" value="ECO:0007669"/>
    <property type="project" value="UniProtKB-UniPathway"/>
</dbReference>
<evidence type="ECO:0000256" key="4">
    <source>
        <dbReference type="ARBA" id="ARBA00022598"/>
    </source>
</evidence>
<dbReference type="AlphaFoldDB" id="A0A6J6GWW1"/>
<dbReference type="InterPro" id="IPR036615">
    <property type="entry name" value="Mur_ligase_C_dom_sf"/>
</dbReference>
<evidence type="ECO:0000256" key="6">
    <source>
        <dbReference type="ARBA" id="ARBA00022840"/>
    </source>
</evidence>
<keyword evidence="4" id="KW-0436">Ligase</keyword>
<dbReference type="SUPFAM" id="SSF53244">
    <property type="entry name" value="MurD-like peptide ligases, peptide-binding domain"/>
    <property type="match status" value="1"/>
</dbReference>
<evidence type="ECO:0000256" key="2">
    <source>
        <dbReference type="ARBA" id="ARBA00004752"/>
    </source>
</evidence>
<comment type="pathway">
    <text evidence="2">Cell wall biogenesis; peptidoglycan biosynthesis.</text>
</comment>
<evidence type="ECO:0000256" key="1">
    <source>
        <dbReference type="ARBA" id="ARBA00004496"/>
    </source>
</evidence>
<organism evidence="9">
    <name type="scientific">freshwater metagenome</name>
    <dbReference type="NCBI Taxonomy" id="449393"/>
    <lineage>
        <taxon>unclassified sequences</taxon>
        <taxon>metagenomes</taxon>
        <taxon>ecological metagenomes</taxon>
    </lineage>
</organism>
<dbReference type="Gene3D" id="3.40.50.720">
    <property type="entry name" value="NAD(P)-binding Rossmann-like Domain"/>
    <property type="match status" value="1"/>
</dbReference>
<dbReference type="GO" id="GO:0051301">
    <property type="term" value="P:cell division"/>
    <property type="evidence" value="ECO:0007669"/>
    <property type="project" value="InterPro"/>
</dbReference>
<dbReference type="GO" id="GO:0005737">
    <property type="term" value="C:cytoplasm"/>
    <property type="evidence" value="ECO:0007669"/>
    <property type="project" value="UniProtKB-SubCell"/>
</dbReference>
<gene>
    <name evidence="9" type="ORF">UFOPK1808_01071</name>
</gene>
<dbReference type="UniPathway" id="UPA00219"/>
<evidence type="ECO:0000256" key="3">
    <source>
        <dbReference type="ARBA" id="ARBA00022490"/>
    </source>
</evidence>
<keyword evidence="6" id="KW-0067">ATP-binding</keyword>
<evidence type="ECO:0000259" key="8">
    <source>
        <dbReference type="Pfam" id="PF08245"/>
    </source>
</evidence>
<dbReference type="InterPro" id="IPR004101">
    <property type="entry name" value="Mur_ligase_C"/>
</dbReference>
<sequence>MKRVAVFGLALAGTAAAKALVERGIDVVVSDDHLSDSHRSFAASIGAECIDLKTDTDIGHFLEGVDTLVPAPGVPPRHKVVQGAMQAHISIRTEIDIAYEWEQQRKGGPRPVLGVTGTDGKTTTTMLTASILRAKGLQVGEVGNTDVPFIAALQDSYDAFVVECSSFRLQYTDQFRCNASVWLNIAPDHLDWHGTFAEYAEAKKKMWSHVRPADVAIAPVDNPLILDAAHESGARVATFGLERGDYRLERNMLMSPRGPLMPLSSLWRSMPHDVTNSLAAAAVAIESGLCAVDQVPQALENFESAHHRIELVGMFQGSEWYDDSKATSPHAALTAIRAFDQLVLIAGGRNKDLDLTQMASEPHRMRGVVAIGDDARTIADAFHSLCPVQMAPTMKEAVALAASMAEPGVAVLLSPGCTSYDWYNNYNERGDHFQSEVHAYFANESEKN</sequence>
<keyword evidence="5" id="KW-0547">Nucleotide-binding</keyword>
<dbReference type="InterPro" id="IPR005762">
    <property type="entry name" value="MurD"/>
</dbReference>
<dbReference type="SUPFAM" id="SSF53623">
    <property type="entry name" value="MurD-like peptide ligases, catalytic domain"/>
    <property type="match status" value="1"/>
</dbReference>
<dbReference type="PANTHER" id="PTHR43692">
    <property type="entry name" value="UDP-N-ACETYLMURAMOYLALANINE--D-GLUTAMATE LIGASE"/>
    <property type="match status" value="1"/>
</dbReference>
<evidence type="ECO:0000313" key="9">
    <source>
        <dbReference type="EMBL" id="CAB4605851.1"/>
    </source>
</evidence>
<evidence type="ECO:0000256" key="5">
    <source>
        <dbReference type="ARBA" id="ARBA00022741"/>
    </source>
</evidence>
<dbReference type="GO" id="GO:0008360">
    <property type="term" value="P:regulation of cell shape"/>
    <property type="evidence" value="ECO:0007669"/>
    <property type="project" value="InterPro"/>
</dbReference>
<comment type="subcellular location">
    <subcellularLocation>
        <location evidence="1">Cytoplasm</location>
    </subcellularLocation>
</comment>
<accession>A0A6J6GWW1</accession>
<feature type="domain" description="Mur ligase central" evidence="8">
    <location>
        <begin position="115"/>
        <end position="255"/>
    </location>
</feature>
<name>A0A6J6GWW1_9ZZZZ</name>
<dbReference type="PANTHER" id="PTHR43692:SF1">
    <property type="entry name" value="UDP-N-ACETYLMURAMOYLALANINE--D-GLUTAMATE LIGASE"/>
    <property type="match status" value="1"/>
</dbReference>
<dbReference type="InterPro" id="IPR036565">
    <property type="entry name" value="Mur-like_cat_sf"/>
</dbReference>
<dbReference type="Gene3D" id="3.90.190.20">
    <property type="entry name" value="Mur ligase, C-terminal domain"/>
    <property type="match status" value="1"/>
</dbReference>
<dbReference type="InterPro" id="IPR013221">
    <property type="entry name" value="Mur_ligase_cen"/>
</dbReference>
<dbReference type="GO" id="GO:0005524">
    <property type="term" value="F:ATP binding"/>
    <property type="evidence" value="ECO:0007669"/>
    <property type="project" value="UniProtKB-KW"/>
</dbReference>
<dbReference type="Pfam" id="PF08245">
    <property type="entry name" value="Mur_ligase_M"/>
    <property type="match status" value="1"/>
</dbReference>
<feature type="domain" description="Mur ligase C-terminal" evidence="7">
    <location>
        <begin position="307"/>
        <end position="415"/>
    </location>
</feature>
<proteinExistence type="inferred from homology"/>
<keyword evidence="3" id="KW-0963">Cytoplasm</keyword>
<protein>
    <submittedName>
        <fullName evidence="9">Unannotated protein</fullName>
    </submittedName>
</protein>
<dbReference type="EMBL" id="CAEZUL010000133">
    <property type="protein sequence ID" value="CAB4605851.1"/>
    <property type="molecule type" value="Genomic_DNA"/>
</dbReference>